<dbReference type="SUPFAM" id="SSF52172">
    <property type="entry name" value="CheY-like"/>
    <property type="match status" value="1"/>
</dbReference>
<accession>A0A7S9L108</accession>
<proteinExistence type="predicted"/>
<dbReference type="CDD" id="cd00156">
    <property type="entry name" value="REC"/>
    <property type="match status" value="1"/>
</dbReference>
<dbReference type="PANTHER" id="PTHR44591:SF3">
    <property type="entry name" value="RESPONSE REGULATORY DOMAIN-CONTAINING PROTEIN"/>
    <property type="match status" value="1"/>
</dbReference>
<evidence type="ECO:0000256" key="1">
    <source>
        <dbReference type="ARBA" id="ARBA00022553"/>
    </source>
</evidence>
<gene>
    <name evidence="4" type="ORF">IZT61_04160</name>
</gene>
<dbReference type="RefSeq" id="WP_196099938.1">
    <property type="nucleotide sequence ID" value="NZ_CP064939.1"/>
</dbReference>
<dbReference type="PROSITE" id="PS50110">
    <property type="entry name" value="RESPONSE_REGULATORY"/>
    <property type="match status" value="1"/>
</dbReference>
<evidence type="ECO:0000313" key="4">
    <source>
        <dbReference type="EMBL" id="QPH40484.1"/>
    </source>
</evidence>
<dbReference type="PANTHER" id="PTHR44591">
    <property type="entry name" value="STRESS RESPONSE REGULATOR PROTEIN 1"/>
    <property type="match status" value="1"/>
</dbReference>
<reference evidence="4 5" key="1">
    <citation type="submission" date="2020-11" db="EMBL/GenBank/DDBJ databases">
        <title>Pedobacter endophytica, an endophytic bacteria isolated form Carex pumila.</title>
        <authorList>
            <person name="Peng Y."/>
            <person name="Jiang L."/>
            <person name="Lee J."/>
        </authorList>
    </citation>
    <scope>NUCLEOTIDE SEQUENCE [LARGE SCALE GENOMIC DNA]</scope>
    <source>
        <strain evidence="4 5">JBR3-12</strain>
    </source>
</reference>
<dbReference type="InterPro" id="IPR011006">
    <property type="entry name" value="CheY-like_superfamily"/>
</dbReference>
<dbReference type="GO" id="GO:0000160">
    <property type="term" value="P:phosphorelay signal transduction system"/>
    <property type="evidence" value="ECO:0007669"/>
    <property type="project" value="InterPro"/>
</dbReference>
<dbReference type="AlphaFoldDB" id="A0A7S9L108"/>
<keyword evidence="1 2" id="KW-0597">Phosphoprotein</keyword>
<evidence type="ECO:0000256" key="2">
    <source>
        <dbReference type="PROSITE-ProRule" id="PRU00169"/>
    </source>
</evidence>
<keyword evidence="5" id="KW-1185">Reference proteome</keyword>
<evidence type="ECO:0000259" key="3">
    <source>
        <dbReference type="PROSITE" id="PS50110"/>
    </source>
</evidence>
<dbReference type="InterPro" id="IPR050595">
    <property type="entry name" value="Bact_response_regulator"/>
</dbReference>
<organism evidence="4 5">
    <name type="scientific">Pedobacter endophyticus</name>
    <dbReference type="NCBI Taxonomy" id="2789740"/>
    <lineage>
        <taxon>Bacteria</taxon>
        <taxon>Pseudomonadati</taxon>
        <taxon>Bacteroidota</taxon>
        <taxon>Sphingobacteriia</taxon>
        <taxon>Sphingobacteriales</taxon>
        <taxon>Sphingobacteriaceae</taxon>
        <taxon>Pedobacter</taxon>
    </lineage>
</organism>
<dbReference type="EMBL" id="CP064939">
    <property type="protein sequence ID" value="QPH40484.1"/>
    <property type="molecule type" value="Genomic_DNA"/>
</dbReference>
<dbReference type="Proteomes" id="UP000594759">
    <property type="component" value="Chromosome"/>
</dbReference>
<dbReference type="KEGG" id="pex:IZT61_04160"/>
<dbReference type="Pfam" id="PF00072">
    <property type="entry name" value="Response_reg"/>
    <property type="match status" value="1"/>
</dbReference>
<feature type="domain" description="Response regulatory" evidence="3">
    <location>
        <begin position="22"/>
        <end position="136"/>
    </location>
</feature>
<dbReference type="Gene3D" id="3.40.50.2300">
    <property type="match status" value="1"/>
</dbReference>
<dbReference type="SMART" id="SM00448">
    <property type="entry name" value="REC"/>
    <property type="match status" value="1"/>
</dbReference>
<evidence type="ECO:0000313" key="5">
    <source>
        <dbReference type="Proteomes" id="UP000594759"/>
    </source>
</evidence>
<protein>
    <submittedName>
        <fullName evidence="4">Response regulator transcription factor</fullName>
    </submittedName>
</protein>
<sequence>MNSKIVRSEHCVIPISAKRQLKILLVEDDAALCEILKSILEDRGYACVACSDAADFGQLFRSFQPDLILIDYLLPTSNGGELCLGIKKNEAAANIPVVMMSSLPAYMLPLNFYNCDAFIQKPFSIKQLLKPVSSLLSSCGKITSDQKNNRSSRLSN</sequence>
<feature type="modified residue" description="4-aspartylphosphate" evidence="2">
    <location>
        <position position="71"/>
    </location>
</feature>
<name>A0A7S9L108_9SPHI</name>
<dbReference type="InterPro" id="IPR001789">
    <property type="entry name" value="Sig_transdc_resp-reg_receiver"/>
</dbReference>